<dbReference type="Gene3D" id="3.30.565.10">
    <property type="entry name" value="Histidine kinase-like ATPase, C-terminal domain"/>
    <property type="match status" value="1"/>
</dbReference>
<dbReference type="AlphaFoldDB" id="A0A4R4UES3"/>
<keyword evidence="5" id="KW-0547">Nucleotide-binding</keyword>
<keyword evidence="10" id="KW-0812">Transmembrane</keyword>
<keyword evidence="7" id="KW-0067">ATP-binding</keyword>
<evidence type="ECO:0000256" key="4">
    <source>
        <dbReference type="ARBA" id="ARBA00022679"/>
    </source>
</evidence>
<dbReference type="GO" id="GO:0000155">
    <property type="term" value="F:phosphorelay sensor kinase activity"/>
    <property type="evidence" value="ECO:0007669"/>
    <property type="project" value="InterPro"/>
</dbReference>
<evidence type="ECO:0000256" key="5">
    <source>
        <dbReference type="ARBA" id="ARBA00022741"/>
    </source>
</evidence>
<evidence type="ECO:0000256" key="7">
    <source>
        <dbReference type="ARBA" id="ARBA00022840"/>
    </source>
</evidence>
<evidence type="ECO:0000256" key="2">
    <source>
        <dbReference type="ARBA" id="ARBA00012438"/>
    </source>
</evidence>
<feature type="region of interest" description="Disordered" evidence="9">
    <location>
        <begin position="104"/>
        <end position="137"/>
    </location>
</feature>
<keyword evidence="8" id="KW-0902">Two-component regulatory system</keyword>
<keyword evidence="3" id="KW-0597">Phosphoprotein</keyword>
<keyword evidence="10" id="KW-1133">Transmembrane helix</keyword>
<accession>A0A4R4UES3</accession>
<dbReference type="Proteomes" id="UP000295258">
    <property type="component" value="Unassembled WGS sequence"/>
</dbReference>
<dbReference type="GO" id="GO:0005524">
    <property type="term" value="F:ATP binding"/>
    <property type="evidence" value="ECO:0007669"/>
    <property type="project" value="UniProtKB-KW"/>
</dbReference>
<feature type="transmembrane region" description="Helical" evidence="10">
    <location>
        <begin position="15"/>
        <end position="34"/>
    </location>
</feature>
<evidence type="ECO:0000256" key="9">
    <source>
        <dbReference type="SAM" id="MobiDB-lite"/>
    </source>
</evidence>
<dbReference type="GO" id="GO:0016020">
    <property type="term" value="C:membrane"/>
    <property type="evidence" value="ECO:0007669"/>
    <property type="project" value="InterPro"/>
</dbReference>
<organism evidence="12 13">
    <name type="scientific">Nonomuraea deserti</name>
    <dbReference type="NCBI Taxonomy" id="1848322"/>
    <lineage>
        <taxon>Bacteria</taxon>
        <taxon>Bacillati</taxon>
        <taxon>Actinomycetota</taxon>
        <taxon>Actinomycetes</taxon>
        <taxon>Streptosporangiales</taxon>
        <taxon>Streptosporangiaceae</taxon>
        <taxon>Nonomuraea</taxon>
    </lineage>
</organism>
<keyword evidence="6 12" id="KW-0418">Kinase</keyword>
<keyword evidence="10" id="KW-0472">Membrane</keyword>
<dbReference type="PANTHER" id="PTHR24421">
    <property type="entry name" value="NITRATE/NITRITE SENSOR PROTEIN NARX-RELATED"/>
    <property type="match status" value="1"/>
</dbReference>
<dbReference type="InterPro" id="IPR011712">
    <property type="entry name" value="Sig_transdc_His_kin_sub3_dim/P"/>
</dbReference>
<comment type="caution">
    <text evidence="12">The sequence shown here is derived from an EMBL/GenBank/DDBJ whole genome shotgun (WGS) entry which is preliminary data.</text>
</comment>
<feature type="compositionally biased region" description="Basic and acidic residues" evidence="9">
    <location>
        <begin position="104"/>
        <end position="114"/>
    </location>
</feature>
<gene>
    <name evidence="12" type="ORF">E1292_46835</name>
</gene>
<dbReference type="InterPro" id="IPR050482">
    <property type="entry name" value="Sensor_HK_TwoCompSys"/>
</dbReference>
<dbReference type="GO" id="GO:0046983">
    <property type="term" value="F:protein dimerization activity"/>
    <property type="evidence" value="ECO:0007669"/>
    <property type="project" value="InterPro"/>
</dbReference>
<proteinExistence type="predicted"/>
<evidence type="ECO:0000313" key="13">
    <source>
        <dbReference type="Proteomes" id="UP000295258"/>
    </source>
</evidence>
<dbReference type="InterPro" id="IPR003594">
    <property type="entry name" value="HATPase_dom"/>
</dbReference>
<dbReference type="RefSeq" id="WP_132606262.1">
    <property type="nucleotide sequence ID" value="NZ_SMKO01000270.1"/>
</dbReference>
<protein>
    <recommendedName>
        <fullName evidence="2">histidine kinase</fullName>
        <ecNumber evidence="2">2.7.13.3</ecNumber>
    </recommendedName>
</protein>
<evidence type="ECO:0000313" key="12">
    <source>
        <dbReference type="EMBL" id="TDC87354.1"/>
    </source>
</evidence>
<evidence type="ECO:0000256" key="8">
    <source>
        <dbReference type="ARBA" id="ARBA00023012"/>
    </source>
</evidence>
<dbReference type="SUPFAM" id="SSF55874">
    <property type="entry name" value="ATPase domain of HSP90 chaperone/DNA topoisomerase II/histidine kinase"/>
    <property type="match status" value="1"/>
</dbReference>
<feature type="domain" description="Histidine kinase/HSP90-like ATPase" evidence="11">
    <location>
        <begin position="360"/>
        <end position="451"/>
    </location>
</feature>
<comment type="catalytic activity">
    <reaction evidence="1">
        <text>ATP + protein L-histidine = ADP + protein N-phospho-L-histidine.</text>
        <dbReference type="EC" id="2.7.13.3"/>
    </reaction>
</comment>
<evidence type="ECO:0000256" key="6">
    <source>
        <dbReference type="ARBA" id="ARBA00022777"/>
    </source>
</evidence>
<keyword evidence="4" id="KW-0808">Transferase</keyword>
<evidence type="ECO:0000256" key="3">
    <source>
        <dbReference type="ARBA" id="ARBA00022553"/>
    </source>
</evidence>
<keyword evidence="13" id="KW-1185">Reference proteome</keyword>
<dbReference type="Gene3D" id="1.20.5.1930">
    <property type="match status" value="1"/>
</dbReference>
<evidence type="ECO:0000256" key="1">
    <source>
        <dbReference type="ARBA" id="ARBA00000085"/>
    </source>
</evidence>
<dbReference type="Pfam" id="PF07730">
    <property type="entry name" value="HisKA_3"/>
    <property type="match status" value="1"/>
</dbReference>
<dbReference type="PANTHER" id="PTHR24421:SF10">
    <property type="entry name" value="NITRATE_NITRITE SENSOR PROTEIN NARQ"/>
    <property type="match status" value="1"/>
</dbReference>
<dbReference type="SMART" id="SM00387">
    <property type="entry name" value="HATPase_c"/>
    <property type="match status" value="1"/>
</dbReference>
<sequence>MLPPLAWLRDPDRPILFSVVFWVVLSATGGAYAFRDGAPSWSPAFVLNLALVAALWPLLPWRRGNDRRRRGNDWRRLDRWRRTSDWRPLDRWRRSNERRPLNRWRRSNERRPHGESSSGTASRRDGRRRFGGKPGHDSRWRRVAAVAFLPATFTLGPAGSAEVHQLLTLIALANVAFVFGMRAAYVIVGCICLVGFASIVVVFERGVLDAAVQTVTIVVFACFVLGMASAVLEARRRRAETQRLAARVRELTVAQERARMGAEMHDSIGHHLTVIKMGLENAERFRSRRPDDAWHEVRQAKELTVTALTDARRWVRALRPLSLDGPVSGAALGRLAASFDGTGLAVSFEVVGAEPALEPDVELVLYRVLQEGLTNAVRHAGAHHVRGTLACDGDRVVLVVADDGVGRGPYARDGFGLRSLAERARALGGALTAGDRPGGGFEVRADLPVRVAAAMS</sequence>
<reference evidence="12 13" key="1">
    <citation type="submission" date="2019-03" db="EMBL/GenBank/DDBJ databases">
        <title>Draft genome sequences of novel Actinobacteria.</title>
        <authorList>
            <person name="Sahin N."/>
            <person name="Ay H."/>
            <person name="Saygin H."/>
        </authorList>
    </citation>
    <scope>NUCLEOTIDE SEQUENCE [LARGE SCALE GENOMIC DNA]</scope>
    <source>
        <strain evidence="12 13">KC310</strain>
    </source>
</reference>
<name>A0A4R4UES3_9ACTN</name>
<dbReference type="InterPro" id="IPR036890">
    <property type="entry name" value="HATPase_C_sf"/>
</dbReference>
<feature type="transmembrane region" description="Helical" evidence="10">
    <location>
        <begin position="183"/>
        <end position="203"/>
    </location>
</feature>
<dbReference type="EC" id="2.7.13.3" evidence="2"/>
<dbReference type="EMBL" id="SMKO01000270">
    <property type="protein sequence ID" value="TDC87354.1"/>
    <property type="molecule type" value="Genomic_DNA"/>
</dbReference>
<feature type="transmembrane region" description="Helical" evidence="10">
    <location>
        <begin position="40"/>
        <end position="59"/>
    </location>
</feature>
<evidence type="ECO:0000256" key="10">
    <source>
        <dbReference type="SAM" id="Phobius"/>
    </source>
</evidence>
<dbReference type="Pfam" id="PF02518">
    <property type="entry name" value="HATPase_c"/>
    <property type="match status" value="1"/>
</dbReference>
<dbReference type="CDD" id="cd16917">
    <property type="entry name" value="HATPase_UhpB-NarQ-NarX-like"/>
    <property type="match status" value="1"/>
</dbReference>
<feature type="transmembrane region" description="Helical" evidence="10">
    <location>
        <begin position="215"/>
        <end position="234"/>
    </location>
</feature>
<evidence type="ECO:0000259" key="11">
    <source>
        <dbReference type="SMART" id="SM00387"/>
    </source>
</evidence>